<organism evidence="2 3">
    <name type="scientific">Bremerella volcania</name>
    <dbReference type="NCBI Taxonomy" id="2527984"/>
    <lineage>
        <taxon>Bacteria</taxon>
        <taxon>Pseudomonadati</taxon>
        <taxon>Planctomycetota</taxon>
        <taxon>Planctomycetia</taxon>
        <taxon>Pirellulales</taxon>
        <taxon>Pirellulaceae</taxon>
        <taxon>Bremerella</taxon>
    </lineage>
</organism>
<accession>A0A518C9X9</accession>
<reference evidence="3" key="1">
    <citation type="submission" date="2019-02" db="EMBL/GenBank/DDBJ databases">
        <title>Deep-cultivation of Planctomycetes and their phenomic and genomic characterization uncovers novel biology.</title>
        <authorList>
            <person name="Wiegand S."/>
            <person name="Jogler M."/>
            <person name="Boedeker C."/>
            <person name="Pinto D."/>
            <person name="Vollmers J."/>
            <person name="Rivas-Marin E."/>
            <person name="Kohn T."/>
            <person name="Peeters S.H."/>
            <person name="Heuer A."/>
            <person name="Rast P."/>
            <person name="Oberbeckmann S."/>
            <person name="Bunk B."/>
            <person name="Jeske O."/>
            <person name="Meyerdierks A."/>
            <person name="Storesund J.E."/>
            <person name="Kallscheuer N."/>
            <person name="Luecker S."/>
            <person name="Lage O.M."/>
            <person name="Pohl T."/>
            <person name="Merkel B.J."/>
            <person name="Hornburger P."/>
            <person name="Mueller R.-W."/>
            <person name="Bruemmer F."/>
            <person name="Labrenz M."/>
            <person name="Spormann A.M."/>
            <person name="Op den Camp H."/>
            <person name="Overmann J."/>
            <person name="Amann R."/>
            <person name="Jetten M.S.M."/>
            <person name="Mascher T."/>
            <person name="Medema M.H."/>
            <person name="Devos D.P."/>
            <person name="Kaster A.-K."/>
            <person name="Ovreas L."/>
            <person name="Rohde M."/>
            <person name="Galperin M.Y."/>
            <person name="Jogler C."/>
        </authorList>
    </citation>
    <scope>NUCLEOTIDE SEQUENCE [LARGE SCALE GENOMIC DNA]</scope>
    <source>
        <strain evidence="3">Pan97</strain>
    </source>
</reference>
<keyword evidence="1" id="KW-0812">Transmembrane</keyword>
<feature type="transmembrane region" description="Helical" evidence="1">
    <location>
        <begin position="14"/>
        <end position="33"/>
    </location>
</feature>
<proteinExistence type="predicted"/>
<dbReference type="AlphaFoldDB" id="A0A518C9X9"/>
<feature type="transmembrane region" description="Helical" evidence="1">
    <location>
        <begin position="213"/>
        <end position="234"/>
    </location>
</feature>
<dbReference type="Proteomes" id="UP000318626">
    <property type="component" value="Chromosome"/>
</dbReference>
<gene>
    <name evidence="2" type="ORF">Pan97_30810</name>
</gene>
<evidence type="ECO:0000313" key="3">
    <source>
        <dbReference type="Proteomes" id="UP000318626"/>
    </source>
</evidence>
<dbReference type="EMBL" id="CP036289">
    <property type="protein sequence ID" value="QDU76036.1"/>
    <property type="molecule type" value="Genomic_DNA"/>
</dbReference>
<protein>
    <submittedName>
        <fullName evidence="2">Uncharacterized protein</fullName>
    </submittedName>
</protein>
<name>A0A518C9X9_9BACT</name>
<keyword evidence="1" id="KW-1133">Transmembrane helix</keyword>
<keyword evidence="1" id="KW-0472">Membrane</keyword>
<evidence type="ECO:0000313" key="2">
    <source>
        <dbReference type="EMBL" id="QDU76036.1"/>
    </source>
</evidence>
<sequence>MHVLHYLRTMDQRFAWSFLGFLIGAFFGILTVYTEFIRDDTPSITLTTLSDASVLNVNENISDLGITYRGQDIHSAGLSLRVVVLQLENDGNATILPSHFDSSYPFGFELIGGEIVRLEVLDGSSEYLQNASIKQTTKTDVLITPCILESNEWIRVKTIILHPKEKMPNFSSTGKIANVKNIDIINSASTQDDEGLLTKSFGGNLLVQFLRGIGYFFGTFFSIFLLMLLIALPTEYLTRRRRKKIVREFRESNPATQNSSYDSIFNSFILDGIHQLNIIAWQLKDYLRLLREQSRKKESDDLHRGSDDSESIDSMARRHPFHSLRLDWLEKKGFMFRENGNWNVDESQLKVLGDFLNWVSARN</sequence>
<keyword evidence="3" id="KW-1185">Reference proteome</keyword>
<evidence type="ECO:0000256" key="1">
    <source>
        <dbReference type="SAM" id="Phobius"/>
    </source>
</evidence>
<dbReference type="KEGG" id="bvo:Pan97_30810"/>